<evidence type="ECO:0000259" key="5">
    <source>
        <dbReference type="PROSITE" id="PS50043"/>
    </source>
</evidence>
<keyword evidence="3" id="KW-0804">Transcription</keyword>
<feature type="transmembrane region" description="Helical" evidence="4">
    <location>
        <begin position="103"/>
        <end position="126"/>
    </location>
</feature>
<dbReference type="Gene3D" id="1.10.10.10">
    <property type="entry name" value="Winged helix-like DNA-binding domain superfamily/Winged helix DNA-binding domain"/>
    <property type="match status" value="1"/>
</dbReference>
<protein>
    <submittedName>
        <fullName evidence="6">Regulatory LuxR family protein</fullName>
    </submittedName>
</protein>
<dbReference type="PRINTS" id="PR00038">
    <property type="entry name" value="HTHLUXR"/>
</dbReference>
<feature type="transmembrane region" description="Helical" evidence="4">
    <location>
        <begin position="196"/>
        <end position="217"/>
    </location>
</feature>
<keyword evidence="2" id="KW-0238">DNA-binding</keyword>
<evidence type="ECO:0000256" key="4">
    <source>
        <dbReference type="SAM" id="Phobius"/>
    </source>
</evidence>
<evidence type="ECO:0000313" key="6">
    <source>
        <dbReference type="EMBL" id="PWK68299.1"/>
    </source>
</evidence>
<dbReference type="Pfam" id="PF00196">
    <property type="entry name" value="GerE"/>
    <property type="match status" value="1"/>
</dbReference>
<evidence type="ECO:0000256" key="3">
    <source>
        <dbReference type="ARBA" id="ARBA00023163"/>
    </source>
</evidence>
<feature type="transmembrane region" description="Helical" evidence="4">
    <location>
        <begin position="6"/>
        <end position="28"/>
    </location>
</feature>
<evidence type="ECO:0000256" key="1">
    <source>
        <dbReference type="ARBA" id="ARBA00023015"/>
    </source>
</evidence>
<feature type="transmembrane region" description="Helical" evidence="4">
    <location>
        <begin position="132"/>
        <end position="152"/>
    </location>
</feature>
<organism evidence="6 7">
    <name type="scientific">Mucilaginibacter oryzae</name>
    <dbReference type="NCBI Taxonomy" id="468058"/>
    <lineage>
        <taxon>Bacteria</taxon>
        <taxon>Pseudomonadati</taxon>
        <taxon>Bacteroidota</taxon>
        <taxon>Sphingobacteriia</taxon>
        <taxon>Sphingobacteriales</taxon>
        <taxon>Sphingobacteriaceae</taxon>
        <taxon>Mucilaginibacter</taxon>
    </lineage>
</organism>
<dbReference type="PANTHER" id="PTHR44688">
    <property type="entry name" value="DNA-BINDING TRANSCRIPTIONAL ACTIVATOR DEVR_DOSR"/>
    <property type="match status" value="1"/>
</dbReference>
<accession>A0A316GVN4</accession>
<dbReference type="GO" id="GO:0006355">
    <property type="term" value="P:regulation of DNA-templated transcription"/>
    <property type="evidence" value="ECO:0007669"/>
    <property type="project" value="InterPro"/>
</dbReference>
<reference evidence="6 7" key="1">
    <citation type="submission" date="2018-05" db="EMBL/GenBank/DDBJ databases">
        <title>Genomic Encyclopedia of Archaeal and Bacterial Type Strains, Phase II (KMG-II): from individual species to whole genera.</title>
        <authorList>
            <person name="Goeker M."/>
        </authorList>
    </citation>
    <scope>NUCLEOTIDE SEQUENCE [LARGE SCALE GENOMIC DNA]</scope>
    <source>
        <strain evidence="6 7">DSM 19975</strain>
    </source>
</reference>
<feature type="transmembrane region" description="Helical" evidence="4">
    <location>
        <begin position="40"/>
        <end position="59"/>
    </location>
</feature>
<dbReference type="PROSITE" id="PS50043">
    <property type="entry name" value="HTH_LUXR_2"/>
    <property type="match status" value="1"/>
</dbReference>
<dbReference type="PANTHER" id="PTHR44688:SF16">
    <property type="entry name" value="DNA-BINDING TRANSCRIPTIONAL ACTIVATOR DEVR_DOSR"/>
    <property type="match status" value="1"/>
</dbReference>
<dbReference type="Proteomes" id="UP000245678">
    <property type="component" value="Unassembled WGS sequence"/>
</dbReference>
<dbReference type="CDD" id="cd06170">
    <property type="entry name" value="LuxR_C_like"/>
    <property type="match status" value="1"/>
</dbReference>
<gene>
    <name evidence="6" type="ORF">LX99_04824</name>
</gene>
<evidence type="ECO:0000256" key="2">
    <source>
        <dbReference type="ARBA" id="ARBA00023125"/>
    </source>
</evidence>
<feature type="domain" description="HTH luxR-type" evidence="5">
    <location>
        <begin position="242"/>
        <end position="307"/>
    </location>
</feature>
<dbReference type="EMBL" id="QGHA01000017">
    <property type="protein sequence ID" value="PWK68299.1"/>
    <property type="molecule type" value="Genomic_DNA"/>
</dbReference>
<evidence type="ECO:0000313" key="7">
    <source>
        <dbReference type="Proteomes" id="UP000245678"/>
    </source>
</evidence>
<dbReference type="SMART" id="SM00421">
    <property type="entry name" value="HTH_LUXR"/>
    <property type="match status" value="1"/>
</dbReference>
<dbReference type="RefSeq" id="WP_109610575.1">
    <property type="nucleotide sequence ID" value="NZ_QGHA01000017.1"/>
</dbReference>
<proteinExistence type="predicted"/>
<dbReference type="PROSITE" id="PS00622">
    <property type="entry name" value="HTH_LUXR_1"/>
    <property type="match status" value="1"/>
</dbReference>
<keyword evidence="1" id="KW-0805">Transcription regulation</keyword>
<dbReference type="InterPro" id="IPR016032">
    <property type="entry name" value="Sig_transdc_resp-reg_C-effctor"/>
</dbReference>
<dbReference type="GO" id="GO:0003677">
    <property type="term" value="F:DNA binding"/>
    <property type="evidence" value="ECO:0007669"/>
    <property type="project" value="UniProtKB-KW"/>
</dbReference>
<dbReference type="InterPro" id="IPR011623">
    <property type="entry name" value="7TMR_DISM_rcpt_extracell_dom1"/>
</dbReference>
<dbReference type="InterPro" id="IPR036388">
    <property type="entry name" value="WH-like_DNA-bd_sf"/>
</dbReference>
<dbReference type="SUPFAM" id="SSF46894">
    <property type="entry name" value="C-terminal effector domain of the bipartite response regulators"/>
    <property type="match status" value="1"/>
</dbReference>
<dbReference type="AlphaFoldDB" id="A0A316GVN4"/>
<dbReference type="InterPro" id="IPR000792">
    <property type="entry name" value="Tscrpt_reg_LuxR_C"/>
</dbReference>
<keyword evidence="4" id="KW-0812">Transmembrane</keyword>
<feature type="transmembrane region" description="Helical" evidence="4">
    <location>
        <begin position="172"/>
        <end position="190"/>
    </location>
</feature>
<feature type="transmembrane region" description="Helical" evidence="4">
    <location>
        <begin position="74"/>
        <end position="91"/>
    </location>
</feature>
<dbReference type="Pfam" id="PF07695">
    <property type="entry name" value="7TMR-DISM_7TM"/>
    <property type="match status" value="1"/>
</dbReference>
<name>A0A316GVN4_9SPHI</name>
<keyword evidence="7" id="KW-1185">Reference proteome</keyword>
<keyword evidence="4" id="KW-1133">Transmembrane helix</keyword>
<keyword evidence="4" id="KW-0472">Membrane</keyword>
<sequence>MLVFGTQIHIVTFIFVLMETGMLIFQFFYYLFRPEDKNRLLYLVLLVLLLLYNITGGLFPDPNLRLSIQLQEMTAYGSGFLMASYFPFYFYRAFDLQLLRWHALFGVPLFLITPYIIFFIIVYAIYGNLDASIKYGMIAPFLYALVLLWVMFRAIRKKHKQNRDARQYLEEILMYLAISPWAALTFFGIVEESQVVEVLFTNTGIIAISFLFIWHSIKNARDEYRRLLSLARTTITPQALEDNARLYGLTKTEVEIIQYLRSGMSNREIAETLFISEETVKKHLYNTFRKTRVKNRQALLHKLQMYHT</sequence>
<comment type="caution">
    <text evidence="6">The sequence shown here is derived from an EMBL/GenBank/DDBJ whole genome shotgun (WGS) entry which is preliminary data.</text>
</comment>